<keyword evidence="1" id="KW-0812">Transmembrane</keyword>
<gene>
    <name evidence="3" type="primary">LOC106469706</name>
</gene>
<organism evidence="2 3">
    <name type="scientific">Limulus polyphemus</name>
    <name type="common">Atlantic horseshoe crab</name>
    <dbReference type="NCBI Taxonomy" id="6850"/>
    <lineage>
        <taxon>Eukaryota</taxon>
        <taxon>Metazoa</taxon>
        <taxon>Ecdysozoa</taxon>
        <taxon>Arthropoda</taxon>
        <taxon>Chelicerata</taxon>
        <taxon>Merostomata</taxon>
        <taxon>Xiphosura</taxon>
        <taxon>Limulidae</taxon>
        <taxon>Limulus</taxon>
    </lineage>
</organism>
<keyword evidence="1" id="KW-1133">Transmembrane helix</keyword>
<feature type="transmembrane region" description="Helical" evidence="1">
    <location>
        <begin position="7"/>
        <end position="26"/>
    </location>
</feature>
<name>A0ABM1TDN2_LIMPO</name>
<evidence type="ECO:0000256" key="1">
    <source>
        <dbReference type="SAM" id="Phobius"/>
    </source>
</evidence>
<keyword evidence="1" id="KW-0472">Membrane</keyword>
<evidence type="ECO:0000313" key="2">
    <source>
        <dbReference type="Proteomes" id="UP000694941"/>
    </source>
</evidence>
<evidence type="ECO:0000313" key="3">
    <source>
        <dbReference type="RefSeq" id="XP_022253988.1"/>
    </source>
</evidence>
<keyword evidence="2" id="KW-1185">Reference proteome</keyword>
<dbReference type="RefSeq" id="XP_022253988.1">
    <property type="nucleotide sequence ID" value="XM_022398280.1"/>
</dbReference>
<sequence>MIMRPEITLFILFTIIMLAIGVPYFYGCKSPADCEPGECCVIGMNRYSFPRCEKFGQKNDFCLPSNTPQNKTLYYPNGAVDFSNIYMLFCPCDTGFICYQAHCESA</sequence>
<reference evidence="3" key="1">
    <citation type="submission" date="2025-08" db="UniProtKB">
        <authorList>
            <consortium name="RefSeq"/>
        </authorList>
    </citation>
    <scope>IDENTIFICATION</scope>
    <source>
        <tissue evidence="3">Muscle</tissue>
    </source>
</reference>
<protein>
    <submittedName>
        <fullName evidence="3">Astakine-like</fullName>
    </submittedName>
</protein>
<dbReference type="Gene3D" id="2.10.80.10">
    <property type="entry name" value="Lipase, subunit A"/>
    <property type="match status" value="1"/>
</dbReference>
<dbReference type="Proteomes" id="UP000694941">
    <property type="component" value="Unplaced"/>
</dbReference>
<dbReference type="GeneID" id="106469706"/>
<accession>A0ABM1TDN2</accession>
<proteinExistence type="predicted"/>